<keyword evidence="2" id="KW-1185">Reference proteome</keyword>
<name>A0ABS5HPN2_9RHOB</name>
<sequence length="63" mass="6837">MSIFISSQQSCAELGIFYQKLQADFCRIAEIRNGAAARDVTLTTSSAPDRQALRTGSGQIERG</sequence>
<proteinExistence type="predicted"/>
<dbReference type="EMBL" id="JADMKU010000005">
    <property type="protein sequence ID" value="MBR9650910.1"/>
    <property type="molecule type" value="Genomic_DNA"/>
</dbReference>
<dbReference type="RefSeq" id="WP_212700425.1">
    <property type="nucleotide sequence ID" value="NZ_JADMKU010000005.1"/>
</dbReference>
<accession>A0ABS5HPN2</accession>
<dbReference type="Proteomes" id="UP001195941">
    <property type="component" value="Unassembled WGS sequence"/>
</dbReference>
<evidence type="ECO:0000313" key="2">
    <source>
        <dbReference type="Proteomes" id="UP001195941"/>
    </source>
</evidence>
<comment type="caution">
    <text evidence="1">The sequence shown here is derived from an EMBL/GenBank/DDBJ whole genome shotgun (WGS) entry which is preliminary data.</text>
</comment>
<protein>
    <submittedName>
        <fullName evidence="1">Uncharacterized protein</fullName>
    </submittedName>
</protein>
<organism evidence="1 2">
    <name type="scientific">Thalassovita aquimarina</name>
    <dbReference type="NCBI Taxonomy" id="2785917"/>
    <lineage>
        <taxon>Bacteria</taxon>
        <taxon>Pseudomonadati</taxon>
        <taxon>Pseudomonadota</taxon>
        <taxon>Alphaproteobacteria</taxon>
        <taxon>Rhodobacterales</taxon>
        <taxon>Roseobacteraceae</taxon>
        <taxon>Thalassovita</taxon>
    </lineage>
</organism>
<gene>
    <name evidence="1" type="ORF">IT775_07230</name>
</gene>
<reference evidence="1 2" key="1">
    <citation type="journal article" date="2021" name="Arch. Microbiol.">
        <title>Thalassobius aquimarinus sp. nov., isolated from the Sea of Japan seashore.</title>
        <authorList>
            <person name="Kurilenko V.V."/>
            <person name="Romanenko L.A."/>
            <person name="Chernysheva N.Y."/>
            <person name="Velansky P.V."/>
            <person name="Tekutyeva L.A."/>
            <person name="Isaeva M.P."/>
            <person name="Mikhailov V.V."/>
        </authorList>
    </citation>
    <scope>NUCLEOTIDE SEQUENCE [LARGE SCALE GENOMIC DNA]</scope>
    <source>
        <strain evidence="1 2">KMM 8518</strain>
    </source>
</reference>
<evidence type="ECO:0000313" key="1">
    <source>
        <dbReference type="EMBL" id="MBR9650910.1"/>
    </source>
</evidence>